<dbReference type="PROSITE" id="PS00414">
    <property type="entry name" value="PROFILIN"/>
    <property type="match status" value="1"/>
</dbReference>
<dbReference type="FunFam" id="3.30.450.30:FF:000001">
    <property type="entry name" value="Profilin"/>
    <property type="match status" value="1"/>
</dbReference>
<comment type="subunit">
    <text evidence="16">Occurs in many kinds of cells as a complex with monomeric actin in a 1:1 ratio.</text>
</comment>
<dbReference type="PANTHER" id="PTHR11604:SF0">
    <property type="entry name" value="PROFILIN"/>
    <property type="match status" value="1"/>
</dbReference>
<dbReference type="SUPFAM" id="SSF55770">
    <property type="entry name" value="Profilin (actin-binding protein)"/>
    <property type="match status" value="1"/>
</dbReference>
<evidence type="ECO:0000256" key="11">
    <source>
        <dbReference type="ARBA" id="ARBA00022989"/>
    </source>
</evidence>
<dbReference type="GO" id="GO:0005856">
    <property type="term" value="C:cytoskeleton"/>
    <property type="evidence" value="ECO:0007669"/>
    <property type="project" value="UniProtKB-SubCell"/>
</dbReference>
<evidence type="ECO:0000256" key="12">
    <source>
        <dbReference type="ARBA" id="ARBA00023128"/>
    </source>
</evidence>
<comment type="function">
    <text evidence="16">Binds to actin and affects the structure of the cytoskeleton. At high concentrations, profilin prevents the polymerization of actin, whereas it enhances it at low concentrations.</text>
</comment>
<evidence type="ECO:0000256" key="1">
    <source>
        <dbReference type="ARBA" id="ARBA00004245"/>
    </source>
</evidence>
<keyword evidence="12 18" id="KW-0496">Mitochondrion</keyword>
<evidence type="ECO:0000256" key="14">
    <source>
        <dbReference type="ARBA" id="ARBA00023203"/>
    </source>
</evidence>
<dbReference type="SMART" id="SM00392">
    <property type="entry name" value="PROF"/>
    <property type="match status" value="1"/>
</dbReference>
<protein>
    <recommendedName>
        <fullName evidence="17 18">Multifunctional fusion protein</fullName>
    </recommendedName>
    <domain>
        <recommendedName>
            <fullName evidence="18">Cytochrome b-c1 complex subunit 8</fullName>
        </recommendedName>
        <alternativeName>
            <fullName evidence="18">Complex III subunit 8</fullName>
        </alternativeName>
    </domain>
    <domain>
        <recommendedName>
            <fullName evidence="17">Profilin</fullName>
        </recommendedName>
    </domain>
</protein>
<evidence type="ECO:0000256" key="15">
    <source>
        <dbReference type="ARBA" id="ARBA00023212"/>
    </source>
</evidence>
<dbReference type="InterPro" id="IPR036642">
    <property type="entry name" value="Cyt_bc1_su8_sf"/>
</dbReference>
<evidence type="ECO:0000313" key="19">
    <source>
        <dbReference type="EMBL" id="TPX34235.1"/>
    </source>
</evidence>
<comment type="subcellular location">
    <subcellularLocation>
        <location evidence="1">Cytoplasm</location>
        <location evidence="1">Cytoskeleton</location>
    </subcellularLocation>
    <subcellularLocation>
        <location evidence="2 18">Mitochondrion inner membrane</location>
        <topology evidence="2 18">Single-pass membrane protein</topology>
    </subcellularLocation>
</comment>
<evidence type="ECO:0000256" key="3">
    <source>
        <dbReference type="ARBA" id="ARBA00007668"/>
    </source>
</evidence>
<dbReference type="GO" id="GO:0045275">
    <property type="term" value="C:respiratory chain complex III"/>
    <property type="evidence" value="ECO:0007669"/>
    <property type="project" value="UniProtKB-UniRule"/>
</dbReference>
<keyword evidence="14 17" id="KW-0009">Actin-binding</keyword>
<evidence type="ECO:0000256" key="16">
    <source>
        <dbReference type="RuleBase" id="RU003908"/>
    </source>
</evidence>
<keyword evidence="20" id="KW-1185">Reference proteome</keyword>
<evidence type="ECO:0000256" key="18">
    <source>
        <dbReference type="RuleBase" id="RU368118"/>
    </source>
</evidence>
<dbReference type="GO" id="GO:0006122">
    <property type="term" value="P:mitochondrial electron transport, ubiquinol to cytochrome c"/>
    <property type="evidence" value="ECO:0007669"/>
    <property type="project" value="UniProtKB-UniRule"/>
</dbReference>
<dbReference type="Gene3D" id="3.30.450.30">
    <property type="entry name" value="Dynein light chain 2a, cytoplasmic"/>
    <property type="match status" value="1"/>
</dbReference>
<evidence type="ECO:0000256" key="6">
    <source>
        <dbReference type="ARBA" id="ARBA00022490"/>
    </source>
</evidence>
<evidence type="ECO:0000313" key="20">
    <source>
        <dbReference type="Proteomes" id="UP000319731"/>
    </source>
</evidence>
<evidence type="ECO:0000256" key="10">
    <source>
        <dbReference type="ARBA" id="ARBA00022982"/>
    </source>
</evidence>
<dbReference type="GO" id="GO:0003785">
    <property type="term" value="F:actin monomer binding"/>
    <property type="evidence" value="ECO:0007669"/>
    <property type="project" value="TreeGrafter"/>
</dbReference>
<evidence type="ECO:0000256" key="17">
    <source>
        <dbReference type="RuleBase" id="RU003909"/>
    </source>
</evidence>
<dbReference type="InterPro" id="IPR036140">
    <property type="entry name" value="PFN_sf"/>
</dbReference>
<dbReference type="EMBL" id="QEAO01000015">
    <property type="protein sequence ID" value="TPX34235.1"/>
    <property type="molecule type" value="Genomic_DNA"/>
</dbReference>
<proteinExistence type="inferred from homology"/>
<dbReference type="InterPro" id="IPR027310">
    <property type="entry name" value="Profilin_CS"/>
</dbReference>
<dbReference type="STRING" id="1806994.A0A507C9Q3"/>
<accession>A0A507C9Q3</accession>
<dbReference type="Pfam" id="PF02939">
    <property type="entry name" value="UcrQ"/>
    <property type="match status" value="1"/>
</dbReference>
<comment type="function">
    <text evidence="18">Component of the ubiquinol-cytochrome c oxidoreductase, a multisubunit transmembrane complex that is part of the mitochondrial electron transport chain which drives oxidative phosphorylation. The complex plays an important role in the uptake of multiple carbon sources present in different host niches.</text>
</comment>
<keyword evidence="9 18" id="KW-0999">Mitochondrion inner membrane</keyword>
<organism evidence="19 20">
    <name type="scientific">Synchytrium microbalum</name>
    <dbReference type="NCBI Taxonomy" id="1806994"/>
    <lineage>
        <taxon>Eukaryota</taxon>
        <taxon>Fungi</taxon>
        <taxon>Fungi incertae sedis</taxon>
        <taxon>Chytridiomycota</taxon>
        <taxon>Chytridiomycota incertae sedis</taxon>
        <taxon>Chytridiomycetes</taxon>
        <taxon>Synchytriales</taxon>
        <taxon>Synchytriaceae</taxon>
        <taxon>Synchytrium</taxon>
    </lineage>
</organism>
<dbReference type="PRINTS" id="PR00392">
    <property type="entry name" value="PROFILIN"/>
</dbReference>
<dbReference type="GO" id="GO:0005938">
    <property type="term" value="C:cell cortex"/>
    <property type="evidence" value="ECO:0007669"/>
    <property type="project" value="TreeGrafter"/>
</dbReference>
<keyword evidence="5 18" id="KW-0813">Transport</keyword>
<keyword evidence="15 16" id="KW-0206">Cytoskeleton</keyword>
<name>A0A507C9Q3_9FUNG</name>
<evidence type="ECO:0000256" key="7">
    <source>
        <dbReference type="ARBA" id="ARBA00022660"/>
    </source>
</evidence>
<dbReference type="InterPro" id="IPR004205">
    <property type="entry name" value="Cyt_bc1_su8"/>
</dbReference>
<keyword evidence="7 18" id="KW-0679">Respiratory chain</keyword>
<dbReference type="AlphaFoldDB" id="A0A507C9Q3"/>
<evidence type="ECO:0000256" key="4">
    <source>
        <dbReference type="ARBA" id="ARBA00010058"/>
    </source>
</evidence>
<dbReference type="OrthoDB" id="421374at2759"/>
<comment type="caution">
    <text evidence="19">The sequence shown here is derived from an EMBL/GenBank/DDBJ whole genome shotgun (WGS) entry which is preliminary data.</text>
</comment>
<evidence type="ECO:0000256" key="2">
    <source>
        <dbReference type="ARBA" id="ARBA00004434"/>
    </source>
</evidence>
<gene>
    <name evidence="19" type="ORF">SmJEL517_g03081</name>
</gene>
<dbReference type="RefSeq" id="XP_031025032.1">
    <property type="nucleotide sequence ID" value="XM_031169009.1"/>
</dbReference>
<comment type="similarity">
    <text evidence="4 17">Belongs to the profilin family.</text>
</comment>
<dbReference type="GO" id="GO:0005743">
    <property type="term" value="C:mitochondrial inner membrane"/>
    <property type="evidence" value="ECO:0007669"/>
    <property type="project" value="UniProtKB-SubCell"/>
</dbReference>
<comment type="subunit">
    <text evidence="18">Component of the ubiquinol-cytochrome c oxidoreductase (cytochrome b-c1 complex, complex III, CIII), a multisubunit enzyme composed of 3 respiratory subunits cytochrome b, cytochrome c1 and Rieske protein, 2 core protein subunits, and additional low-molecular weight protein subunits. The complex exists as an obligatory dimer and forms supercomplexes (SCs) in the inner mitochondrial membrane with cytochrome c oxidase (complex IV, CIV).</text>
</comment>
<evidence type="ECO:0000256" key="5">
    <source>
        <dbReference type="ARBA" id="ARBA00022448"/>
    </source>
</evidence>
<dbReference type="Proteomes" id="UP000319731">
    <property type="component" value="Unassembled WGS sequence"/>
</dbReference>
<dbReference type="CDD" id="cd00148">
    <property type="entry name" value="PROF"/>
    <property type="match status" value="1"/>
</dbReference>
<dbReference type="InterPro" id="IPR005455">
    <property type="entry name" value="PFN_euk"/>
</dbReference>
<dbReference type="Gene3D" id="1.20.5.210">
    <property type="entry name" value="Cytochrome b-c1 complex subunit 8"/>
    <property type="match status" value="1"/>
</dbReference>
<evidence type="ECO:0000256" key="9">
    <source>
        <dbReference type="ARBA" id="ARBA00022792"/>
    </source>
</evidence>
<keyword evidence="6" id="KW-0963">Cytoplasm</keyword>
<sequence>MSWQAYVDNSMVGTKSLSRGAIVGLNGGIWAISPNLKISPVEATALVNSFKDASAARGSGLYLNGQKYFFLGGDDRTVRGKLGAGGCHCVKTKQAVLVGIYDEGIAPGAASNVMEKLADYLISTGYDSQFYIVMGHGKWWGTPQVHTSGFYEYGVSPFQQKLFKGFLAPGIFKWASRWSRAALFIGPPFLFFYSLKQWADSKFEFYNRKVYLHSDAAKEHH</sequence>
<evidence type="ECO:0000256" key="8">
    <source>
        <dbReference type="ARBA" id="ARBA00022692"/>
    </source>
</evidence>
<evidence type="ECO:0000256" key="13">
    <source>
        <dbReference type="ARBA" id="ARBA00023136"/>
    </source>
</evidence>
<keyword evidence="10 18" id="KW-0249">Electron transport</keyword>
<dbReference type="SUPFAM" id="SSF81508">
    <property type="entry name" value="Ubiquinone-binding protein QP-C of cytochrome bc1 complex (Ubiquinol-cytochrome c reductase)"/>
    <property type="match status" value="1"/>
</dbReference>
<dbReference type="InterPro" id="IPR048278">
    <property type="entry name" value="PFN"/>
</dbReference>
<dbReference type="PRINTS" id="PR01640">
    <property type="entry name" value="PROFILINPLNT"/>
</dbReference>
<dbReference type="PANTHER" id="PTHR11604">
    <property type="entry name" value="PROFILIN"/>
    <property type="match status" value="1"/>
</dbReference>
<keyword evidence="13" id="KW-0472">Membrane</keyword>
<reference evidence="19 20" key="1">
    <citation type="journal article" date="2019" name="Sci. Rep.">
        <title>Comparative genomics of chytrid fungi reveal insights into the obligate biotrophic and pathogenic lifestyle of Synchytrium endobioticum.</title>
        <authorList>
            <person name="van de Vossenberg B.T.L.H."/>
            <person name="Warris S."/>
            <person name="Nguyen H.D.T."/>
            <person name="van Gent-Pelzer M.P.E."/>
            <person name="Joly D.L."/>
            <person name="van de Geest H.C."/>
            <person name="Bonants P.J.M."/>
            <person name="Smith D.S."/>
            <person name="Levesque C.A."/>
            <person name="van der Lee T.A.J."/>
        </authorList>
    </citation>
    <scope>NUCLEOTIDE SEQUENCE [LARGE SCALE GENOMIC DNA]</scope>
    <source>
        <strain evidence="19 20">JEL517</strain>
    </source>
</reference>
<dbReference type="GeneID" id="42004306"/>
<keyword evidence="8" id="KW-0812">Transmembrane</keyword>
<keyword evidence="11" id="KW-1133">Transmembrane helix</keyword>
<comment type="similarity">
    <text evidence="3 18">Belongs to the UQCRQ/QCR8 family.</text>
</comment>
<dbReference type="Pfam" id="PF00235">
    <property type="entry name" value="Profilin"/>
    <property type="match status" value="1"/>
</dbReference>